<evidence type="ECO:0000256" key="1">
    <source>
        <dbReference type="ARBA" id="ARBA00004141"/>
    </source>
</evidence>
<accession>A0AAD5X968</accession>
<comment type="subcellular location">
    <subcellularLocation>
        <location evidence="1">Membrane</location>
        <topology evidence="1">Multi-pass membrane protein</topology>
    </subcellularLocation>
</comment>
<evidence type="ECO:0000256" key="5">
    <source>
        <dbReference type="SAM" id="MobiDB-lite"/>
    </source>
</evidence>
<evidence type="ECO:0000313" key="8">
    <source>
        <dbReference type="EMBL" id="KAJ3095854.1"/>
    </source>
</evidence>
<evidence type="ECO:0000256" key="3">
    <source>
        <dbReference type="ARBA" id="ARBA00022989"/>
    </source>
</evidence>
<comment type="caution">
    <text evidence="8">The sequence shown here is derived from an EMBL/GenBank/DDBJ whole genome shotgun (WGS) entry which is preliminary data.</text>
</comment>
<feature type="domain" description="TM7S3/TM198-like" evidence="7">
    <location>
        <begin position="2"/>
        <end position="69"/>
    </location>
</feature>
<evidence type="ECO:0000313" key="9">
    <source>
        <dbReference type="Proteomes" id="UP001211907"/>
    </source>
</evidence>
<organism evidence="8 9">
    <name type="scientific">Physocladia obscura</name>
    <dbReference type="NCBI Taxonomy" id="109957"/>
    <lineage>
        <taxon>Eukaryota</taxon>
        <taxon>Fungi</taxon>
        <taxon>Fungi incertae sedis</taxon>
        <taxon>Chytridiomycota</taxon>
        <taxon>Chytridiomycota incertae sedis</taxon>
        <taxon>Chytridiomycetes</taxon>
        <taxon>Chytridiales</taxon>
        <taxon>Chytriomycetaceae</taxon>
        <taxon>Physocladia</taxon>
    </lineage>
</organism>
<feature type="region of interest" description="Disordered" evidence="5">
    <location>
        <begin position="76"/>
        <end position="98"/>
    </location>
</feature>
<protein>
    <recommendedName>
        <fullName evidence="7">TM7S3/TM198-like domain-containing protein</fullName>
    </recommendedName>
</protein>
<sequence length="124" mass="13721">MPVLIVATSVVGAYAVFFGIDIFAQTDFAQVTLAIVTSGSFSAPAAGAKWPYMLAGFALLAVIGIAHQFHQVRRNGGKHRGIQQRNEGFRSIPKNHNYSTETKLKTQQQIITRRMWTRKANSDK</sequence>
<dbReference type="Proteomes" id="UP001211907">
    <property type="component" value="Unassembled WGS sequence"/>
</dbReference>
<evidence type="ECO:0000256" key="6">
    <source>
        <dbReference type="SAM" id="Phobius"/>
    </source>
</evidence>
<evidence type="ECO:0000259" key="7">
    <source>
        <dbReference type="Pfam" id="PF13886"/>
    </source>
</evidence>
<proteinExistence type="predicted"/>
<dbReference type="Pfam" id="PF13886">
    <property type="entry name" value="TM7S3_TM198"/>
    <property type="match status" value="1"/>
</dbReference>
<dbReference type="EMBL" id="JADGJH010002657">
    <property type="protein sequence ID" value="KAJ3095854.1"/>
    <property type="molecule type" value="Genomic_DNA"/>
</dbReference>
<feature type="transmembrane region" description="Helical" evidence="6">
    <location>
        <begin position="50"/>
        <end position="70"/>
    </location>
</feature>
<reference evidence="8" key="1">
    <citation type="submission" date="2020-05" db="EMBL/GenBank/DDBJ databases">
        <title>Phylogenomic resolution of chytrid fungi.</title>
        <authorList>
            <person name="Stajich J.E."/>
            <person name="Amses K."/>
            <person name="Simmons R."/>
            <person name="Seto K."/>
            <person name="Myers J."/>
            <person name="Bonds A."/>
            <person name="Quandt C.A."/>
            <person name="Barry K."/>
            <person name="Liu P."/>
            <person name="Grigoriev I."/>
            <person name="Longcore J.E."/>
            <person name="James T.Y."/>
        </authorList>
    </citation>
    <scope>NUCLEOTIDE SEQUENCE</scope>
    <source>
        <strain evidence="8">JEL0513</strain>
    </source>
</reference>
<dbReference type="AlphaFoldDB" id="A0AAD5X968"/>
<keyword evidence="9" id="KW-1185">Reference proteome</keyword>
<evidence type="ECO:0000256" key="2">
    <source>
        <dbReference type="ARBA" id="ARBA00022692"/>
    </source>
</evidence>
<dbReference type="GO" id="GO:0016020">
    <property type="term" value="C:membrane"/>
    <property type="evidence" value="ECO:0007669"/>
    <property type="project" value="UniProtKB-SubCell"/>
</dbReference>
<gene>
    <name evidence="8" type="ORF">HK100_005709</name>
</gene>
<keyword evidence="4 6" id="KW-0472">Membrane</keyword>
<keyword evidence="2 6" id="KW-0812">Transmembrane</keyword>
<name>A0AAD5X968_9FUNG</name>
<evidence type="ECO:0000256" key="4">
    <source>
        <dbReference type="ARBA" id="ARBA00023136"/>
    </source>
</evidence>
<dbReference type="InterPro" id="IPR025256">
    <property type="entry name" value="TM7S3/TM198-like_dom"/>
</dbReference>
<keyword evidence="3 6" id="KW-1133">Transmembrane helix</keyword>